<evidence type="ECO:0000313" key="4">
    <source>
        <dbReference type="Proteomes" id="UP000444721"/>
    </source>
</evidence>
<dbReference type="VEuPathDB" id="AmoebaDB:NfTy_034420"/>
<accession>A0A6A5BZE9</accession>
<dbReference type="RefSeq" id="XP_044563751.1">
    <property type="nucleotide sequence ID" value="XM_044705267.1"/>
</dbReference>
<dbReference type="VEuPathDB" id="AmoebaDB:FDP41_002108"/>
<keyword evidence="4" id="KW-1185">Reference proteome</keyword>
<proteinExistence type="predicted"/>
<sequence length="306" mass="34132">MDKFSILNQPYLSSVIFKILVVAVISLVILVFKQHHKSESDENNKTSQESDEKKTNDNNKTINDNKTCQDSDEKKTITEQIQESDERKTNDDEKTSQESDIALSCENQLDSTTLDDSTERINENITITEQTVQEFNPSTNSTMNPSCIVSDLSGNNNVMDSDNNEIVTTTTDSPVQENVMMTTSHEIDSTTITDFIIIPESDHENDNVIKDQTLQENHSHSFTNSSTIESVNERMTTDQVALQEENTPHNDNSNGTTTNVDVTLDSSEHENQVDSTSCAPQKLVDPIHSSSIDCIFIALHHLSAGE</sequence>
<feature type="compositionally biased region" description="Basic and acidic residues" evidence="1">
    <location>
        <begin position="37"/>
        <end position="57"/>
    </location>
</feature>
<evidence type="ECO:0000256" key="1">
    <source>
        <dbReference type="SAM" id="MobiDB-lite"/>
    </source>
</evidence>
<dbReference type="Proteomes" id="UP000444721">
    <property type="component" value="Unassembled WGS sequence"/>
</dbReference>
<dbReference type="GeneID" id="68109326"/>
<keyword evidence="2" id="KW-1133">Transmembrane helix</keyword>
<keyword evidence="2" id="KW-0812">Transmembrane</keyword>
<feature type="compositionally biased region" description="Basic and acidic residues" evidence="1">
    <location>
        <begin position="67"/>
        <end position="77"/>
    </location>
</feature>
<dbReference type="AlphaFoldDB" id="A0A6A5BZE9"/>
<evidence type="ECO:0000256" key="2">
    <source>
        <dbReference type="SAM" id="Phobius"/>
    </source>
</evidence>
<feature type="region of interest" description="Disordered" evidence="1">
    <location>
        <begin position="36"/>
        <end position="101"/>
    </location>
</feature>
<keyword evidence="2" id="KW-0472">Membrane</keyword>
<protein>
    <submittedName>
        <fullName evidence="3">Uncharacterized protein</fullName>
    </submittedName>
</protein>
<dbReference type="EMBL" id="VFQX01000028">
    <property type="protein sequence ID" value="KAF0979038.1"/>
    <property type="molecule type" value="Genomic_DNA"/>
</dbReference>
<evidence type="ECO:0000313" key="3">
    <source>
        <dbReference type="EMBL" id="KAF0979038.1"/>
    </source>
</evidence>
<feature type="compositionally biased region" description="Basic and acidic residues" evidence="1">
    <location>
        <begin position="84"/>
        <end position="97"/>
    </location>
</feature>
<feature type="transmembrane region" description="Helical" evidence="2">
    <location>
        <begin position="12"/>
        <end position="32"/>
    </location>
</feature>
<name>A0A6A5BZE9_NAEFO</name>
<reference evidence="3 4" key="1">
    <citation type="journal article" date="2019" name="Sci. Rep.">
        <title>Nanopore sequencing improves the draft genome of the human pathogenic amoeba Naegleria fowleri.</title>
        <authorList>
            <person name="Liechti N."/>
            <person name="Schurch N."/>
            <person name="Bruggmann R."/>
            <person name="Wittwer M."/>
        </authorList>
    </citation>
    <scope>NUCLEOTIDE SEQUENCE [LARGE SCALE GENOMIC DNA]</scope>
    <source>
        <strain evidence="3 4">ATCC 30894</strain>
    </source>
</reference>
<organism evidence="3 4">
    <name type="scientific">Naegleria fowleri</name>
    <name type="common">Brain eating amoeba</name>
    <dbReference type="NCBI Taxonomy" id="5763"/>
    <lineage>
        <taxon>Eukaryota</taxon>
        <taxon>Discoba</taxon>
        <taxon>Heterolobosea</taxon>
        <taxon>Tetramitia</taxon>
        <taxon>Eutetramitia</taxon>
        <taxon>Vahlkampfiidae</taxon>
        <taxon>Naegleria</taxon>
    </lineage>
</organism>
<comment type="caution">
    <text evidence="3">The sequence shown here is derived from an EMBL/GenBank/DDBJ whole genome shotgun (WGS) entry which is preliminary data.</text>
</comment>
<gene>
    <name evidence="3" type="ORF">FDP41_002108</name>
</gene>